<proteinExistence type="predicted"/>
<evidence type="ECO:0000313" key="4">
    <source>
        <dbReference type="Proteomes" id="UP000494102"/>
    </source>
</evidence>
<evidence type="ECO:0000313" key="3">
    <source>
        <dbReference type="EMBL" id="CAB4050455.1"/>
    </source>
</evidence>
<evidence type="ECO:0000256" key="2">
    <source>
        <dbReference type="SAM" id="Phobius"/>
    </source>
</evidence>
<dbReference type="AlphaFoldDB" id="A0A6J5KC01"/>
<dbReference type="Proteomes" id="UP000494102">
    <property type="component" value="Unassembled WGS sequence"/>
</dbReference>
<dbReference type="EMBL" id="CADILN010000005">
    <property type="protein sequence ID" value="CAB4050455.1"/>
    <property type="molecule type" value="Genomic_DNA"/>
</dbReference>
<accession>A0A6J5KC01</accession>
<feature type="transmembrane region" description="Helical" evidence="2">
    <location>
        <begin position="119"/>
        <end position="142"/>
    </location>
</feature>
<evidence type="ECO:0000256" key="1">
    <source>
        <dbReference type="SAM" id="MobiDB-lite"/>
    </source>
</evidence>
<gene>
    <name evidence="3" type="ORF">LMG9964_04121</name>
</gene>
<protein>
    <submittedName>
        <fullName evidence="3">Uncharacterized protein</fullName>
    </submittedName>
</protein>
<feature type="transmembrane region" description="Helical" evidence="2">
    <location>
        <begin position="46"/>
        <end position="67"/>
    </location>
</feature>
<reference evidence="3 4" key="1">
    <citation type="submission" date="2020-04" db="EMBL/GenBank/DDBJ databases">
        <authorList>
            <person name="De Canck E."/>
        </authorList>
    </citation>
    <scope>NUCLEOTIDE SEQUENCE [LARGE SCALE GENOMIC DNA]</scope>
    <source>
        <strain evidence="3 4">LMG 9964</strain>
    </source>
</reference>
<keyword evidence="2" id="KW-0812">Transmembrane</keyword>
<organism evidence="3 4">
    <name type="scientific">Paraburkholderia phenoliruptrix</name>
    <dbReference type="NCBI Taxonomy" id="252970"/>
    <lineage>
        <taxon>Bacteria</taxon>
        <taxon>Pseudomonadati</taxon>
        <taxon>Pseudomonadota</taxon>
        <taxon>Betaproteobacteria</taxon>
        <taxon>Burkholderiales</taxon>
        <taxon>Burkholderiaceae</taxon>
        <taxon>Paraburkholderia</taxon>
    </lineage>
</organism>
<keyword evidence="2" id="KW-0472">Membrane</keyword>
<sequence length="143" mass="16059">MRLNSNHGQILSPRTDPHPPNRMTWTPPPQGKSNAPTWLQTSLTPLYRLLCGLLVLGALVPIVMQVFDIPIPFDTPRTFSLFILAGGMLALTHALRTWLLRLPIPTRYSQPVPYGYPGWRGFLQAQFATGCFLFFFGALLLLL</sequence>
<feature type="region of interest" description="Disordered" evidence="1">
    <location>
        <begin position="1"/>
        <end position="34"/>
    </location>
</feature>
<name>A0A6J5KC01_9BURK</name>
<keyword evidence="2" id="KW-1133">Transmembrane helix</keyword>
<feature type="transmembrane region" description="Helical" evidence="2">
    <location>
        <begin position="79"/>
        <end position="99"/>
    </location>
</feature>